<keyword evidence="8" id="KW-1185">Reference proteome</keyword>
<dbReference type="PANTHER" id="PTHR11061">
    <property type="entry name" value="RNA M5U METHYLTRANSFERASE"/>
    <property type="match status" value="1"/>
</dbReference>
<evidence type="ECO:0000256" key="1">
    <source>
        <dbReference type="ARBA" id="ARBA00022603"/>
    </source>
</evidence>
<dbReference type="Pfam" id="PF05958">
    <property type="entry name" value="tRNA_U5-meth_tr"/>
    <property type="match status" value="1"/>
</dbReference>
<feature type="active site" description="Nucleophile" evidence="4">
    <location>
        <position position="411"/>
    </location>
</feature>
<evidence type="ECO:0000313" key="7">
    <source>
        <dbReference type="EMBL" id="RZS92391.1"/>
    </source>
</evidence>
<dbReference type="SUPFAM" id="SSF81301">
    <property type="entry name" value="Nucleotidyltransferase"/>
    <property type="match status" value="1"/>
</dbReference>
<dbReference type="NCBIfam" id="TIGR00479">
    <property type="entry name" value="rumA"/>
    <property type="match status" value="1"/>
</dbReference>
<dbReference type="Gene3D" id="3.30.460.10">
    <property type="entry name" value="Beta Polymerase, domain 2"/>
    <property type="match status" value="1"/>
</dbReference>
<dbReference type="AlphaFoldDB" id="A0A4Q7NY80"/>
<name>A0A4Q7NY80_9FIRM</name>
<evidence type="ECO:0000313" key="8">
    <source>
        <dbReference type="Proteomes" id="UP000292927"/>
    </source>
</evidence>
<dbReference type="InterPro" id="IPR010280">
    <property type="entry name" value="U5_MeTrfase_fam"/>
</dbReference>
<dbReference type="Pfam" id="PF18765">
    <property type="entry name" value="Polbeta"/>
    <property type="match status" value="1"/>
</dbReference>
<dbReference type="GO" id="GO:0008173">
    <property type="term" value="F:RNA methyltransferase activity"/>
    <property type="evidence" value="ECO:0007669"/>
    <property type="project" value="InterPro"/>
</dbReference>
<dbReference type="InterPro" id="IPR041633">
    <property type="entry name" value="Polbeta"/>
</dbReference>
<dbReference type="Proteomes" id="UP000292927">
    <property type="component" value="Unassembled WGS sequence"/>
</dbReference>
<dbReference type="Gene3D" id="2.40.50.1070">
    <property type="match status" value="1"/>
</dbReference>
<dbReference type="SUPFAM" id="SSF50249">
    <property type="entry name" value="Nucleic acid-binding proteins"/>
    <property type="match status" value="1"/>
</dbReference>
<dbReference type="PROSITE" id="PS01230">
    <property type="entry name" value="TRMA_1"/>
    <property type="match status" value="1"/>
</dbReference>
<dbReference type="Gene3D" id="3.40.50.150">
    <property type="entry name" value="Vaccinia Virus protein VP39"/>
    <property type="match status" value="1"/>
</dbReference>
<feature type="binding site" evidence="4">
    <location>
        <position position="339"/>
    </location>
    <ligand>
        <name>S-adenosyl-L-methionine</name>
        <dbReference type="ChEBI" id="CHEBI:59789"/>
    </ligand>
</feature>
<protein>
    <submittedName>
        <fullName evidence="7">23S rRNA (Uracil-5-)-methyltransferase RumA</fullName>
    </submittedName>
</protein>
<dbReference type="EMBL" id="SGXF01000009">
    <property type="protein sequence ID" value="RZS92391.1"/>
    <property type="molecule type" value="Genomic_DNA"/>
</dbReference>
<dbReference type="InterPro" id="IPR012340">
    <property type="entry name" value="NA-bd_OB-fold"/>
</dbReference>
<evidence type="ECO:0000256" key="3">
    <source>
        <dbReference type="ARBA" id="ARBA00022691"/>
    </source>
</evidence>
<dbReference type="PROSITE" id="PS51687">
    <property type="entry name" value="SAM_MT_RNA_M5U"/>
    <property type="match status" value="1"/>
</dbReference>
<feature type="binding site" evidence="4">
    <location>
        <position position="384"/>
    </location>
    <ligand>
        <name>S-adenosyl-L-methionine</name>
        <dbReference type="ChEBI" id="CHEBI:59789"/>
    </ligand>
</feature>
<dbReference type="CDD" id="cd05403">
    <property type="entry name" value="NT_KNTase_like"/>
    <property type="match status" value="1"/>
</dbReference>
<evidence type="ECO:0000256" key="5">
    <source>
        <dbReference type="PROSITE-ProRule" id="PRU10015"/>
    </source>
</evidence>
<gene>
    <name evidence="7" type="ORF">EV209_3105</name>
</gene>
<dbReference type="GO" id="GO:0006396">
    <property type="term" value="P:RNA processing"/>
    <property type="evidence" value="ECO:0007669"/>
    <property type="project" value="InterPro"/>
</dbReference>
<comment type="similarity">
    <text evidence="4">Belongs to the class I-like SAM-binding methyltransferase superfamily. RNA M5U methyltransferase family.</text>
</comment>
<evidence type="ECO:0000259" key="6">
    <source>
        <dbReference type="Pfam" id="PF18765"/>
    </source>
</evidence>
<feature type="binding site" evidence="4">
    <location>
        <position position="318"/>
    </location>
    <ligand>
        <name>S-adenosyl-L-methionine</name>
        <dbReference type="ChEBI" id="CHEBI:59789"/>
    </ligand>
</feature>
<dbReference type="InterPro" id="IPR043519">
    <property type="entry name" value="NT_sf"/>
</dbReference>
<feature type="domain" description="Polymerase beta nucleotidyltransferase" evidence="6">
    <location>
        <begin position="484"/>
        <end position="568"/>
    </location>
</feature>
<keyword evidence="1 4" id="KW-0489">Methyltransferase</keyword>
<dbReference type="Gene3D" id="2.40.50.140">
    <property type="entry name" value="Nucleic acid-binding proteins"/>
    <property type="match status" value="1"/>
</dbReference>
<organism evidence="7 8">
    <name type="scientific">Cuneatibacter caecimuris</name>
    <dbReference type="NCBI Taxonomy" id="1796618"/>
    <lineage>
        <taxon>Bacteria</taxon>
        <taxon>Bacillati</taxon>
        <taxon>Bacillota</taxon>
        <taxon>Clostridia</taxon>
        <taxon>Lachnospirales</taxon>
        <taxon>Lachnospiraceae</taxon>
        <taxon>Cuneatibacter</taxon>
    </lineage>
</organism>
<sequence length="569" mass="63492">MKKGQISEGYVENIQFPNKGIVTIEGQRIIIKNALPGQKIRFMLTKKRSGTCEGKLLEVLEQSPSEKKSGVCPHFGSCGGCLYQSLPYEEQLRIKESQVKELLDSAVCQPYEWEGILGSPRPEAYRNKMEFSFGDEIKDGPLALGMHKRGSFHDIVTVTECRIVDEDFRKILSTVLGFFQQKQVPFYRKLQHTGVLRHLLVRKAVKTGQILVALVASTQQDLSREMEELCRILQELPLDGEIVGILKIDNDSLADVVQSDRTHICFGRGYIEEELLGLRFQISPFSFFQTNSLGAEVLYEKARSYVGETKDKLIFDLYSGTGTIAQLMAPVAKKVIGVEIVEEAVEAARRNAEANGLDNCEFIAGDVLKVVDEIDDRPDLIVLDPPRDGIHPKALEKIIGYGVENLVYISCKPTSLVRDLGRLQECGYRVVKGCCVDMFPGTGNVETVVLLTKEAPKKGNFIGEVSGEKRDIDTAFGIQQKVLEEINTLAEKYKIDKVILFGSRARGDYKEVSDIDLAVSGGDVNEFTLAVDAETSTLLEYDVVNLDGSVQEELRKSIEREGKMLYEKI</sequence>
<evidence type="ECO:0000256" key="2">
    <source>
        <dbReference type="ARBA" id="ARBA00022679"/>
    </source>
</evidence>
<dbReference type="PANTHER" id="PTHR11061:SF30">
    <property type="entry name" value="TRNA (URACIL(54)-C(5))-METHYLTRANSFERASE"/>
    <property type="match status" value="1"/>
</dbReference>
<proteinExistence type="inferred from homology"/>
<accession>A0A4Q7NY80</accession>
<keyword evidence="2 4" id="KW-0808">Transferase</keyword>
<dbReference type="SUPFAM" id="SSF53335">
    <property type="entry name" value="S-adenosyl-L-methionine-dependent methyltransferases"/>
    <property type="match status" value="1"/>
</dbReference>
<keyword evidence="3 4" id="KW-0949">S-adenosyl-L-methionine</keyword>
<dbReference type="GO" id="GO:0032259">
    <property type="term" value="P:methylation"/>
    <property type="evidence" value="ECO:0007669"/>
    <property type="project" value="UniProtKB-KW"/>
</dbReference>
<dbReference type="CDD" id="cd02440">
    <property type="entry name" value="AdoMet_MTases"/>
    <property type="match status" value="1"/>
</dbReference>
<evidence type="ECO:0000256" key="4">
    <source>
        <dbReference type="PROSITE-ProRule" id="PRU01024"/>
    </source>
</evidence>
<feature type="active site" evidence="5">
    <location>
        <position position="411"/>
    </location>
</feature>
<feature type="binding site" evidence="4">
    <location>
        <position position="289"/>
    </location>
    <ligand>
        <name>S-adenosyl-L-methionine</name>
        <dbReference type="ChEBI" id="CHEBI:59789"/>
    </ligand>
</feature>
<comment type="caution">
    <text evidence="7">The sequence shown here is derived from an EMBL/GenBank/DDBJ whole genome shotgun (WGS) entry which is preliminary data.</text>
</comment>
<dbReference type="InterPro" id="IPR029063">
    <property type="entry name" value="SAM-dependent_MTases_sf"/>
</dbReference>
<reference evidence="7 8" key="1">
    <citation type="submission" date="2019-02" db="EMBL/GenBank/DDBJ databases">
        <title>Genomic Encyclopedia of Type Strains, Phase IV (KMG-IV): sequencing the most valuable type-strain genomes for metagenomic binning, comparative biology and taxonomic classification.</title>
        <authorList>
            <person name="Goeker M."/>
        </authorList>
    </citation>
    <scope>NUCLEOTIDE SEQUENCE [LARGE SCALE GENOMIC DNA]</scope>
    <source>
        <strain evidence="7 8">DSM 29486</strain>
    </source>
</reference>
<dbReference type="InterPro" id="IPR030390">
    <property type="entry name" value="MeTrfase_TrmA_AS"/>
</dbReference>